<dbReference type="InterPro" id="IPR034061">
    <property type="entry name" value="Peptidases_S8_Autotransporter"/>
</dbReference>
<reference evidence="10" key="1">
    <citation type="submission" date="2016-10" db="EMBL/GenBank/DDBJ databases">
        <authorList>
            <person name="Varghese N."/>
            <person name="Submissions S."/>
        </authorList>
    </citation>
    <scope>NUCLEOTIDE SEQUENCE [LARGE SCALE GENOMIC DNA]</scope>
    <source>
        <strain evidence="10">BL47</strain>
    </source>
</reference>
<protein>
    <submittedName>
        <fullName evidence="9">Subtilase family protein</fullName>
    </submittedName>
</protein>
<dbReference type="PRINTS" id="PR00723">
    <property type="entry name" value="SUBTILISIN"/>
</dbReference>
<keyword evidence="3" id="KW-0732">Signal</keyword>
<feature type="active site" description="Charge relay system" evidence="6 7">
    <location>
        <position position="307"/>
    </location>
</feature>
<evidence type="ECO:0000256" key="3">
    <source>
        <dbReference type="ARBA" id="ARBA00022729"/>
    </source>
</evidence>
<dbReference type="Proteomes" id="UP000198704">
    <property type="component" value="Unassembled WGS sequence"/>
</dbReference>
<dbReference type="InterPro" id="IPR015500">
    <property type="entry name" value="Peptidase_S8_subtilisin-rel"/>
</dbReference>
<feature type="non-terminal residue" evidence="9">
    <location>
        <position position="983"/>
    </location>
</feature>
<evidence type="ECO:0000256" key="1">
    <source>
        <dbReference type="ARBA" id="ARBA00011073"/>
    </source>
</evidence>
<keyword evidence="10" id="KW-1185">Reference proteome</keyword>
<dbReference type="PROSITE" id="PS00137">
    <property type="entry name" value="SUBTILASE_HIS"/>
    <property type="match status" value="1"/>
</dbReference>
<dbReference type="InterPro" id="IPR000209">
    <property type="entry name" value="Peptidase_S8/S53_dom"/>
</dbReference>
<dbReference type="EMBL" id="FNHS01000009">
    <property type="protein sequence ID" value="SDN52197.1"/>
    <property type="molecule type" value="Genomic_DNA"/>
</dbReference>
<dbReference type="PROSITE" id="PS00138">
    <property type="entry name" value="SUBTILASE_SER"/>
    <property type="match status" value="1"/>
</dbReference>
<dbReference type="SUPFAM" id="SSF52743">
    <property type="entry name" value="Subtilisin-like"/>
    <property type="match status" value="1"/>
</dbReference>
<keyword evidence="5 7" id="KW-0720">Serine protease</keyword>
<dbReference type="PANTHER" id="PTHR43806">
    <property type="entry name" value="PEPTIDASE S8"/>
    <property type="match status" value="1"/>
</dbReference>
<dbReference type="SUPFAM" id="SSF51126">
    <property type="entry name" value="Pectin lyase-like"/>
    <property type="match status" value="1"/>
</dbReference>
<accession>A0A1H0C314</accession>
<feature type="active site" description="Charge relay system" evidence="6 7">
    <location>
        <position position="78"/>
    </location>
</feature>
<feature type="active site" description="Charge relay system" evidence="6 7">
    <location>
        <position position="38"/>
    </location>
</feature>
<dbReference type="PANTHER" id="PTHR43806:SF11">
    <property type="entry name" value="CEREVISIN-RELATED"/>
    <property type="match status" value="1"/>
</dbReference>
<evidence type="ECO:0000256" key="6">
    <source>
        <dbReference type="PIRSR" id="PIRSR615500-1"/>
    </source>
</evidence>
<evidence type="ECO:0000256" key="5">
    <source>
        <dbReference type="ARBA" id="ARBA00022825"/>
    </source>
</evidence>
<dbReference type="InterPro" id="IPR011050">
    <property type="entry name" value="Pectin_lyase_fold/virulence"/>
</dbReference>
<dbReference type="GO" id="GO:0006508">
    <property type="term" value="P:proteolysis"/>
    <property type="evidence" value="ECO:0007669"/>
    <property type="project" value="UniProtKB-KW"/>
</dbReference>
<sequence length="983" mass="96227">MDFDTPEYRADWGLAQINAAPAYARGFTGLGVLVAVYDTGIDRNHPEFSGRISPDSRNFFYASDRKFYPSFIRDEQGHGTHVSGTIAAARDGTGTMGVAYGSTILTLYGLPADGITEGGRVADFTVDYTGALAYAAKEGARVYNGSYGLNFTGMNYPIFQKYIFSYESMLAEYNAMKRAVDGGTLFVFAAMNNYEAQPVLSRNPASAALLPYIKPSNANSGVYQFYDIYRFIGDPIGHPIDQSAIDFSGVAGSVVAVVATDRDNKIASFSNRCGVTASWCIAAPGVGILSTTPTDMGQPYNYMSGTSMATPHVSGAAAVLMQAFPFLTVPQIAQTMFTTATHLGDGPADTPNDIYGWGLLNLGKAIDGPGQFTSTWTVNTTYKGQAYDGRFANDISGSGGLIKIGLGTLELAGTNTYAGGTSVYGGSLAVSRDANLGASGTGLVLGGGTLRILADGFSTPRPITLDGAGALRIEGGTATFAGTITDGAQAGSLVKTGAGAAILSAANSFTGRTIVADGALGLTSTGRLASPVFVGQGARFTNAGFASGGVGNLGTLVNSGTIAGGVINAGLLTSRGTITGDVVSSGILMTSGTIAGQFVNAGSAQNTGTIAGSVWNAPHAALYNRGGIAGAVTNAGLLLNTGTISGAATNSGLLTTNGTIAGGLINSGTIQNGGVIAGGAGNTGSLVSSGTIAGGVTNTGFLGNTGTVTGAVSNAGTGLLGNAGTLAGGVANAGTLANTGTINGGLSNTGRTQNAGAIAGGVSNTGLVQNTGAIAGGVSNSGTLATTGAIAGDVTNAGLWLSSGTIAGTVANAGFLGNTGTVTGAVSNARTGLLGNAGTLVGGVANAGTLANTGTINGGLSNTGRTQNAGAITGGVSNSGILATSGTISGGLSNAGLVQNTGAIAGGVSNSGTLATSGTIAGGLTNTGTMLASAGRIDGAIANKAGTVTVAGAVASDGTFANAAGATLAVSGTGAYSLAGPLT</sequence>
<dbReference type="PROSITE" id="PS51892">
    <property type="entry name" value="SUBTILASE"/>
    <property type="match status" value="1"/>
</dbReference>
<organism evidence="9 10">
    <name type="scientific">Methylobacterium phyllostachyos</name>
    <dbReference type="NCBI Taxonomy" id="582672"/>
    <lineage>
        <taxon>Bacteria</taxon>
        <taxon>Pseudomonadati</taxon>
        <taxon>Pseudomonadota</taxon>
        <taxon>Alphaproteobacteria</taxon>
        <taxon>Hyphomicrobiales</taxon>
        <taxon>Methylobacteriaceae</taxon>
        <taxon>Methylobacterium</taxon>
    </lineage>
</organism>
<dbReference type="InterPro" id="IPR050131">
    <property type="entry name" value="Peptidase_S8_subtilisin-like"/>
</dbReference>
<name>A0A1H0C314_9HYPH</name>
<dbReference type="CDD" id="cd04848">
    <property type="entry name" value="Peptidases_S8_Autotransporter_serine_protease_like"/>
    <property type="match status" value="1"/>
</dbReference>
<dbReference type="InterPro" id="IPR036852">
    <property type="entry name" value="Peptidase_S8/S53_dom_sf"/>
</dbReference>
<dbReference type="RefSeq" id="WP_167627712.1">
    <property type="nucleotide sequence ID" value="NZ_FNHS01000009.1"/>
</dbReference>
<evidence type="ECO:0000313" key="9">
    <source>
        <dbReference type="EMBL" id="SDN52197.1"/>
    </source>
</evidence>
<evidence type="ECO:0000256" key="4">
    <source>
        <dbReference type="ARBA" id="ARBA00022801"/>
    </source>
</evidence>
<comment type="similarity">
    <text evidence="1 7">Belongs to the peptidase S8 family.</text>
</comment>
<evidence type="ECO:0000259" key="8">
    <source>
        <dbReference type="Pfam" id="PF00082"/>
    </source>
</evidence>
<dbReference type="Gene3D" id="3.40.50.200">
    <property type="entry name" value="Peptidase S8/S53 domain"/>
    <property type="match status" value="1"/>
</dbReference>
<evidence type="ECO:0000256" key="7">
    <source>
        <dbReference type="PROSITE-ProRule" id="PRU01240"/>
    </source>
</evidence>
<evidence type="ECO:0000256" key="2">
    <source>
        <dbReference type="ARBA" id="ARBA00022670"/>
    </source>
</evidence>
<dbReference type="InterPro" id="IPR022398">
    <property type="entry name" value="Peptidase_S8_His-AS"/>
</dbReference>
<dbReference type="Pfam" id="PF00082">
    <property type="entry name" value="Peptidase_S8"/>
    <property type="match status" value="1"/>
</dbReference>
<dbReference type="GO" id="GO:0004252">
    <property type="term" value="F:serine-type endopeptidase activity"/>
    <property type="evidence" value="ECO:0007669"/>
    <property type="project" value="UniProtKB-UniRule"/>
</dbReference>
<dbReference type="STRING" id="582672.SAMN05216360_1091"/>
<keyword evidence="2 7" id="KW-0645">Protease</keyword>
<evidence type="ECO:0000313" key="10">
    <source>
        <dbReference type="Proteomes" id="UP000198704"/>
    </source>
</evidence>
<keyword evidence="4 7" id="KW-0378">Hydrolase</keyword>
<feature type="domain" description="Peptidase S8/S53" evidence="8">
    <location>
        <begin position="31"/>
        <end position="358"/>
    </location>
</feature>
<proteinExistence type="inferred from homology"/>
<dbReference type="AlphaFoldDB" id="A0A1H0C314"/>
<dbReference type="InterPro" id="IPR023828">
    <property type="entry name" value="Peptidase_S8_Ser-AS"/>
</dbReference>
<gene>
    <name evidence="9" type="ORF">SAMN05216360_1091</name>
</gene>